<keyword evidence="3" id="KW-1185">Reference proteome</keyword>
<comment type="caution">
    <text evidence="2">The sequence shown here is derived from an EMBL/GenBank/DDBJ whole genome shotgun (WGS) entry which is preliminary data.</text>
</comment>
<protein>
    <submittedName>
        <fullName evidence="2">Uncharacterized protein</fullName>
    </submittedName>
</protein>
<accession>A0ABV0T4R2</accession>
<organism evidence="2 3">
    <name type="scientific">Ilyodon furcidens</name>
    <name type="common">goldbreast splitfin</name>
    <dbReference type="NCBI Taxonomy" id="33524"/>
    <lineage>
        <taxon>Eukaryota</taxon>
        <taxon>Metazoa</taxon>
        <taxon>Chordata</taxon>
        <taxon>Craniata</taxon>
        <taxon>Vertebrata</taxon>
        <taxon>Euteleostomi</taxon>
        <taxon>Actinopterygii</taxon>
        <taxon>Neopterygii</taxon>
        <taxon>Teleostei</taxon>
        <taxon>Neoteleostei</taxon>
        <taxon>Acanthomorphata</taxon>
        <taxon>Ovalentaria</taxon>
        <taxon>Atherinomorphae</taxon>
        <taxon>Cyprinodontiformes</taxon>
        <taxon>Goodeidae</taxon>
        <taxon>Ilyodon</taxon>
    </lineage>
</organism>
<dbReference type="Proteomes" id="UP001482620">
    <property type="component" value="Unassembled WGS sequence"/>
</dbReference>
<sequence length="103" mass="10966">MGAGTGLNDRRPGGGRDGSWVMGRQRGSLLCVAEAHKGDFSVWRDRRAGRSSTVLVLAASDQAVHRNISFFSRVFSPSPSSGAQSIHAALGVEMQPRLALIMS</sequence>
<dbReference type="EMBL" id="JAHRIQ010023304">
    <property type="protein sequence ID" value="MEQ2227865.1"/>
    <property type="molecule type" value="Genomic_DNA"/>
</dbReference>
<proteinExistence type="predicted"/>
<gene>
    <name evidence="2" type="ORF">ILYODFUR_002758</name>
</gene>
<evidence type="ECO:0000256" key="1">
    <source>
        <dbReference type="SAM" id="MobiDB-lite"/>
    </source>
</evidence>
<feature type="region of interest" description="Disordered" evidence="1">
    <location>
        <begin position="1"/>
        <end position="21"/>
    </location>
</feature>
<evidence type="ECO:0000313" key="3">
    <source>
        <dbReference type="Proteomes" id="UP001482620"/>
    </source>
</evidence>
<evidence type="ECO:0000313" key="2">
    <source>
        <dbReference type="EMBL" id="MEQ2227865.1"/>
    </source>
</evidence>
<reference evidence="2 3" key="1">
    <citation type="submission" date="2021-06" db="EMBL/GenBank/DDBJ databases">
        <authorList>
            <person name="Palmer J.M."/>
        </authorList>
    </citation>
    <scope>NUCLEOTIDE SEQUENCE [LARGE SCALE GENOMIC DNA]</scope>
    <source>
        <strain evidence="3">if_2019</strain>
        <tissue evidence="2">Muscle</tissue>
    </source>
</reference>
<name>A0ABV0T4R2_9TELE</name>